<dbReference type="InterPro" id="IPR006015">
    <property type="entry name" value="Universal_stress_UspA"/>
</dbReference>
<proteinExistence type="inferred from homology"/>
<protein>
    <submittedName>
        <fullName evidence="3">Universal stress protein</fullName>
    </submittedName>
</protein>
<feature type="domain" description="UspA" evidence="2">
    <location>
        <begin position="2"/>
        <end position="139"/>
    </location>
</feature>
<evidence type="ECO:0000313" key="4">
    <source>
        <dbReference type="Proteomes" id="UP001230496"/>
    </source>
</evidence>
<dbReference type="PRINTS" id="PR01438">
    <property type="entry name" value="UNVRSLSTRESS"/>
</dbReference>
<gene>
    <name evidence="3" type="ORF">QYS49_23460</name>
</gene>
<dbReference type="SUPFAM" id="SSF52402">
    <property type="entry name" value="Adenine nucleotide alpha hydrolases-like"/>
    <property type="match status" value="2"/>
</dbReference>
<dbReference type="PANTHER" id="PTHR46268">
    <property type="entry name" value="STRESS RESPONSE PROTEIN NHAX"/>
    <property type="match status" value="1"/>
</dbReference>
<reference evidence="3 4" key="1">
    <citation type="submission" date="2023-08" db="EMBL/GenBank/DDBJ databases">
        <title>Comparative genomics and taxonomic characterization of three novel marine species of genus Marivirga.</title>
        <authorList>
            <person name="Muhammad N."/>
            <person name="Kim S.-G."/>
        </authorList>
    </citation>
    <scope>NUCLEOTIDE SEQUENCE [LARGE SCALE GENOMIC DNA]</scope>
    <source>
        <strain evidence="3 4">BDSF4-3</strain>
    </source>
</reference>
<dbReference type="PANTHER" id="PTHR46268:SF6">
    <property type="entry name" value="UNIVERSAL STRESS PROTEIN UP12"/>
    <property type="match status" value="1"/>
</dbReference>
<dbReference type="RefSeq" id="WP_308347362.1">
    <property type="nucleotide sequence ID" value="NZ_CP129971.1"/>
</dbReference>
<sequence length="275" mass="31783">MDKFLCPIDFSTYSLNALEYAAKILKVRKGSLTLIHIFTEKEFLHSLDGEKSEFNDLKDHAKDKLYNLADEIEKEYGFECDVVLSIGDVNNSISKYANDNDYDLIVMGTQGNGYSRKTIIGSRTIRTVENSDIPVLTIPLEADFNGWNSVVYASDYSENDKIIMQKLVSFVYSFRSRIRFVHVSHSTNKMSEKSYQEFKDELSSFLGYDKISYYLKEYKKDISSGIEEFVNEQQGDLLVLLKRKRNFFEKIMGNSVSTEITYLSTHPLLIYHEND</sequence>
<evidence type="ECO:0000259" key="2">
    <source>
        <dbReference type="Pfam" id="PF00582"/>
    </source>
</evidence>
<dbReference type="EMBL" id="CP129971">
    <property type="protein sequence ID" value="WKK74636.2"/>
    <property type="molecule type" value="Genomic_DNA"/>
</dbReference>
<name>A0AA49JBC7_9BACT</name>
<evidence type="ECO:0000313" key="3">
    <source>
        <dbReference type="EMBL" id="WKK74636.2"/>
    </source>
</evidence>
<organism evidence="3 4">
    <name type="scientific">Marivirga salinarum</name>
    <dbReference type="NCBI Taxonomy" id="3059078"/>
    <lineage>
        <taxon>Bacteria</taxon>
        <taxon>Pseudomonadati</taxon>
        <taxon>Bacteroidota</taxon>
        <taxon>Cytophagia</taxon>
        <taxon>Cytophagales</taxon>
        <taxon>Marivirgaceae</taxon>
        <taxon>Marivirga</taxon>
    </lineage>
</organism>
<keyword evidence="4" id="KW-1185">Reference proteome</keyword>
<dbReference type="KEGG" id="msaa:QYS49_23460"/>
<dbReference type="Proteomes" id="UP001230496">
    <property type="component" value="Chromosome"/>
</dbReference>
<dbReference type="CDD" id="cd00293">
    <property type="entry name" value="USP-like"/>
    <property type="match status" value="2"/>
</dbReference>
<accession>A0AA49JBC7</accession>
<dbReference type="InterPro" id="IPR006016">
    <property type="entry name" value="UspA"/>
</dbReference>
<feature type="domain" description="UspA" evidence="2">
    <location>
        <begin position="149"/>
        <end position="272"/>
    </location>
</feature>
<dbReference type="InterPro" id="IPR014729">
    <property type="entry name" value="Rossmann-like_a/b/a_fold"/>
</dbReference>
<dbReference type="AlphaFoldDB" id="A0AA49JBC7"/>
<dbReference type="Gene3D" id="3.40.50.620">
    <property type="entry name" value="HUPs"/>
    <property type="match status" value="2"/>
</dbReference>
<dbReference type="Pfam" id="PF00582">
    <property type="entry name" value="Usp"/>
    <property type="match status" value="2"/>
</dbReference>
<evidence type="ECO:0000256" key="1">
    <source>
        <dbReference type="ARBA" id="ARBA00008791"/>
    </source>
</evidence>
<comment type="similarity">
    <text evidence="1">Belongs to the universal stress protein A family.</text>
</comment>